<sequence length="103" mass="11551">MPMGTKIPKQDHGYTRSIGFGMSGLKRFPELVPVSFFMGLGGVMVGGIIVYSMYQKGDVKINRMDDTAPWESVDASQAQKLVTIKQKWEKIPEVENLKKELSK</sequence>
<feature type="transmembrane region" description="Helical" evidence="1">
    <location>
        <begin position="31"/>
        <end position="54"/>
    </location>
</feature>
<dbReference type="AlphaFoldDB" id="R7UWQ3"/>
<dbReference type="EMBL" id="KB297235">
    <property type="protein sequence ID" value="ELU10744.1"/>
    <property type="molecule type" value="Genomic_DNA"/>
</dbReference>
<dbReference type="Proteomes" id="UP000014760">
    <property type="component" value="Unassembled WGS sequence"/>
</dbReference>
<reference evidence="4" key="1">
    <citation type="submission" date="2012-12" db="EMBL/GenBank/DDBJ databases">
        <authorList>
            <person name="Hellsten U."/>
            <person name="Grimwood J."/>
            <person name="Chapman J.A."/>
            <person name="Shapiro H."/>
            <person name="Aerts A."/>
            <person name="Otillar R.P."/>
            <person name="Terry A.Y."/>
            <person name="Boore J.L."/>
            <person name="Simakov O."/>
            <person name="Marletaz F."/>
            <person name="Cho S.-J."/>
            <person name="Edsinger-Gonzales E."/>
            <person name="Havlak P."/>
            <person name="Kuo D.-H."/>
            <person name="Larsson T."/>
            <person name="Lv J."/>
            <person name="Arendt D."/>
            <person name="Savage R."/>
            <person name="Osoegawa K."/>
            <person name="de Jong P."/>
            <person name="Lindberg D.R."/>
            <person name="Seaver E.C."/>
            <person name="Weisblat D.A."/>
            <person name="Putnam N.H."/>
            <person name="Grigoriev I.V."/>
            <person name="Rokhsar D.S."/>
        </authorList>
    </citation>
    <scope>NUCLEOTIDE SEQUENCE</scope>
    <source>
        <strain evidence="4">I ESC-2004</strain>
    </source>
</reference>
<accession>R7UWQ3</accession>
<protein>
    <recommendedName>
        <fullName evidence="5">Normal mucosa of esophagus-specific gene 1 protein</fullName>
    </recommendedName>
</protein>
<dbReference type="EnsemblMetazoa" id="CapteT219403">
    <property type="protein sequence ID" value="CapteP219403"/>
    <property type="gene ID" value="CapteG219403"/>
</dbReference>
<dbReference type="InterPro" id="IPR010530">
    <property type="entry name" value="B12D"/>
</dbReference>
<keyword evidence="1" id="KW-0812">Transmembrane</keyword>
<dbReference type="OrthoDB" id="5511684at2759"/>
<evidence type="ECO:0000313" key="4">
    <source>
        <dbReference type="Proteomes" id="UP000014760"/>
    </source>
</evidence>
<evidence type="ECO:0000313" key="2">
    <source>
        <dbReference type="EMBL" id="ELU10744.1"/>
    </source>
</evidence>
<evidence type="ECO:0000313" key="3">
    <source>
        <dbReference type="EnsemblMetazoa" id="CapteP219403"/>
    </source>
</evidence>
<reference evidence="3" key="3">
    <citation type="submission" date="2015-06" db="UniProtKB">
        <authorList>
            <consortium name="EnsemblMetazoa"/>
        </authorList>
    </citation>
    <scope>IDENTIFICATION</scope>
</reference>
<organism evidence="2">
    <name type="scientific">Capitella teleta</name>
    <name type="common">Polychaete worm</name>
    <dbReference type="NCBI Taxonomy" id="283909"/>
    <lineage>
        <taxon>Eukaryota</taxon>
        <taxon>Metazoa</taxon>
        <taxon>Spiralia</taxon>
        <taxon>Lophotrochozoa</taxon>
        <taxon>Annelida</taxon>
        <taxon>Polychaeta</taxon>
        <taxon>Sedentaria</taxon>
        <taxon>Scolecida</taxon>
        <taxon>Capitellidae</taxon>
        <taxon>Capitella</taxon>
    </lineage>
</organism>
<keyword evidence="4" id="KW-1185">Reference proteome</keyword>
<dbReference type="HOGENOM" id="CLU_178748_0_0_1"/>
<evidence type="ECO:0000256" key="1">
    <source>
        <dbReference type="SAM" id="Phobius"/>
    </source>
</evidence>
<evidence type="ECO:0008006" key="5">
    <source>
        <dbReference type="Google" id="ProtNLM"/>
    </source>
</evidence>
<dbReference type="Pfam" id="PF06522">
    <property type="entry name" value="B12D"/>
    <property type="match status" value="1"/>
</dbReference>
<keyword evidence="1" id="KW-1133">Transmembrane helix</keyword>
<proteinExistence type="predicted"/>
<dbReference type="PANTHER" id="PTHR14256:SF3">
    <property type="entry name" value="NORMAL MUCOSA OF ESOPHAGUS-SPECIFIC GENE 1 PROTEIN"/>
    <property type="match status" value="1"/>
</dbReference>
<keyword evidence="1" id="KW-0472">Membrane</keyword>
<gene>
    <name evidence="2" type="ORF">CAPTEDRAFT_219403</name>
</gene>
<dbReference type="PANTHER" id="PTHR14256">
    <property type="entry name" value="NADH-UBIQUINONE OXIDOREDUCTASE MLRQ SUBUNIT"/>
    <property type="match status" value="1"/>
</dbReference>
<dbReference type="EMBL" id="AMQN01005959">
    <property type="status" value="NOT_ANNOTATED_CDS"/>
    <property type="molecule type" value="Genomic_DNA"/>
</dbReference>
<name>R7UWQ3_CAPTE</name>
<dbReference type="OMA" id="WERVNPS"/>
<reference evidence="2 4" key="2">
    <citation type="journal article" date="2013" name="Nature">
        <title>Insights into bilaterian evolution from three spiralian genomes.</title>
        <authorList>
            <person name="Simakov O."/>
            <person name="Marletaz F."/>
            <person name="Cho S.J."/>
            <person name="Edsinger-Gonzales E."/>
            <person name="Havlak P."/>
            <person name="Hellsten U."/>
            <person name="Kuo D.H."/>
            <person name="Larsson T."/>
            <person name="Lv J."/>
            <person name="Arendt D."/>
            <person name="Savage R."/>
            <person name="Osoegawa K."/>
            <person name="de Jong P."/>
            <person name="Grimwood J."/>
            <person name="Chapman J.A."/>
            <person name="Shapiro H."/>
            <person name="Aerts A."/>
            <person name="Otillar R.P."/>
            <person name="Terry A.Y."/>
            <person name="Boore J.L."/>
            <person name="Grigoriev I.V."/>
            <person name="Lindberg D.R."/>
            <person name="Seaver E.C."/>
            <person name="Weisblat D.A."/>
            <person name="Putnam N.H."/>
            <person name="Rokhsar D.S."/>
        </authorList>
    </citation>
    <scope>NUCLEOTIDE SEQUENCE</scope>
    <source>
        <strain evidence="2 4">I ESC-2004</strain>
    </source>
</reference>